<name>A0A0G1RM02_9BACT</name>
<dbReference type="PANTHER" id="PTHR43861:SF6">
    <property type="entry name" value="METHYLTRANSFERASE TYPE 11"/>
    <property type="match status" value="1"/>
</dbReference>
<dbReference type="SUPFAM" id="SSF53335">
    <property type="entry name" value="S-adenosyl-L-methionine-dependent methyltransferases"/>
    <property type="match status" value="1"/>
</dbReference>
<dbReference type="Gene3D" id="3.40.50.150">
    <property type="entry name" value="Vaccinia Virus protein VP39"/>
    <property type="match status" value="1"/>
</dbReference>
<accession>A0A0G1RM02</accession>
<dbReference type="Proteomes" id="UP000034107">
    <property type="component" value="Unassembled WGS sequence"/>
</dbReference>
<comment type="caution">
    <text evidence="1">The sequence shown here is derived from an EMBL/GenBank/DDBJ whole genome shotgun (WGS) entry which is preliminary data.</text>
</comment>
<dbReference type="GO" id="GO:0032259">
    <property type="term" value="P:methylation"/>
    <property type="evidence" value="ECO:0007669"/>
    <property type="project" value="UniProtKB-KW"/>
</dbReference>
<dbReference type="GO" id="GO:0008168">
    <property type="term" value="F:methyltransferase activity"/>
    <property type="evidence" value="ECO:0007669"/>
    <property type="project" value="UniProtKB-KW"/>
</dbReference>
<dbReference type="EMBL" id="LCLS01000008">
    <property type="protein sequence ID" value="KKU21965.1"/>
    <property type="molecule type" value="Genomic_DNA"/>
</dbReference>
<proteinExistence type="predicted"/>
<dbReference type="Pfam" id="PF13489">
    <property type="entry name" value="Methyltransf_23"/>
    <property type="match status" value="1"/>
</dbReference>
<reference evidence="1 2" key="1">
    <citation type="journal article" date="2015" name="Nature">
        <title>rRNA introns, odd ribosomes, and small enigmatic genomes across a large radiation of phyla.</title>
        <authorList>
            <person name="Brown C.T."/>
            <person name="Hug L.A."/>
            <person name="Thomas B.C."/>
            <person name="Sharon I."/>
            <person name="Castelle C.J."/>
            <person name="Singh A."/>
            <person name="Wilkins M.J."/>
            <person name="Williams K.H."/>
            <person name="Banfield J.F."/>
        </authorList>
    </citation>
    <scope>NUCLEOTIDE SEQUENCE [LARGE SCALE GENOMIC DNA]</scope>
</reference>
<dbReference type="InterPro" id="IPR029063">
    <property type="entry name" value="SAM-dependent_MTases_sf"/>
</dbReference>
<protein>
    <submittedName>
        <fullName evidence="1">Methyltransferase domain protein</fullName>
    </submittedName>
</protein>
<evidence type="ECO:0000313" key="1">
    <source>
        <dbReference type="EMBL" id="KKU21965.1"/>
    </source>
</evidence>
<dbReference type="PANTHER" id="PTHR43861">
    <property type="entry name" value="TRANS-ACONITATE 2-METHYLTRANSFERASE-RELATED"/>
    <property type="match status" value="1"/>
</dbReference>
<dbReference type="AlphaFoldDB" id="A0A0G1RM02"/>
<keyword evidence="1" id="KW-0489">Methyltransferase</keyword>
<organism evidence="1 2">
    <name type="scientific">Candidatus Nomurabacteria bacterium GW2011_GWA1_46_11</name>
    <dbReference type="NCBI Taxonomy" id="1618732"/>
    <lineage>
        <taxon>Bacteria</taxon>
        <taxon>Candidatus Nomuraibacteriota</taxon>
    </lineage>
</organism>
<gene>
    <name evidence="1" type="ORF">UX31_C0008G0007</name>
</gene>
<dbReference type="CDD" id="cd02440">
    <property type="entry name" value="AdoMet_MTases"/>
    <property type="match status" value="1"/>
</dbReference>
<sequence length="263" mass="30168">MDKIHYQNIAQVEKNNWWYRGKREILLSTVQKLAFRKGATVLDVGCGTGIFLSLLNSRSNLTCYGLEPENGFFRLASSRLPKRISNRELAKFSQYVKSKKSQFPPHYDLVTCIDTLEHLKDDHLAISQMAALVKPGGVLLLYCPAYMFLWSKLDTISHHFRRYTKSQLENLIKQAGLSPVFSSYSNTLLFPPIALIRCLSHLVGRDLFFDPTGLKPHHPLINRLFYSLYTLEKFFWFPHQHIITLPFGVSVLAIAQKPKPTSP</sequence>
<evidence type="ECO:0000313" key="2">
    <source>
        <dbReference type="Proteomes" id="UP000034107"/>
    </source>
</evidence>
<keyword evidence="1" id="KW-0808">Transferase</keyword>